<dbReference type="InterPro" id="IPR014721">
    <property type="entry name" value="Ribsml_uS5_D2-typ_fold_subgr"/>
</dbReference>
<dbReference type="GeneID" id="25309835"/>
<keyword evidence="8" id="KW-0547">Nucleotide-binding</keyword>
<evidence type="ECO:0000313" key="18">
    <source>
        <dbReference type="EMBL" id="KIW75603.1"/>
    </source>
</evidence>
<evidence type="ECO:0000259" key="17">
    <source>
        <dbReference type="Pfam" id="PF08544"/>
    </source>
</evidence>
<keyword evidence="13" id="KW-0753">Steroid metabolism</keyword>
<dbReference type="Pfam" id="PF08544">
    <property type="entry name" value="GHMP_kinases_C"/>
    <property type="match status" value="1"/>
</dbReference>
<dbReference type="PANTHER" id="PTHR20861">
    <property type="entry name" value="HOMOSERINE/4-DIPHOSPHOCYTIDYL-2-C-METHYL-D-ERYTHRITOL KINASE"/>
    <property type="match status" value="1"/>
</dbReference>
<evidence type="ECO:0000256" key="3">
    <source>
        <dbReference type="ARBA" id="ARBA00012078"/>
    </source>
</evidence>
<keyword evidence="13" id="KW-0443">Lipid metabolism</keyword>
<dbReference type="GO" id="GO:0005524">
    <property type="term" value="F:ATP binding"/>
    <property type="evidence" value="ECO:0007669"/>
    <property type="project" value="UniProtKB-KW"/>
</dbReference>
<keyword evidence="12" id="KW-1207">Sterol metabolism</keyword>
<evidence type="ECO:0000256" key="9">
    <source>
        <dbReference type="ARBA" id="ARBA00022777"/>
    </source>
</evidence>
<keyword evidence="7" id="KW-0791">Threonine biosynthesis</keyword>
<evidence type="ECO:0000256" key="5">
    <source>
        <dbReference type="ARBA" id="ARBA00022605"/>
    </source>
</evidence>
<keyword evidence="5" id="KW-0028">Amino-acid biosynthesis</keyword>
<dbReference type="STRING" id="1442368.A0A0D2G4C7"/>
<evidence type="ECO:0000256" key="1">
    <source>
        <dbReference type="ARBA" id="ARBA00005015"/>
    </source>
</evidence>
<keyword evidence="9 18" id="KW-0418">Kinase</keyword>
<dbReference type="OrthoDB" id="195231at2759"/>
<comment type="pathway">
    <text evidence="1">Amino-acid biosynthesis; L-threonine biosynthesis; L-threonine from L-aspartate: step 4/5.</text>
</comment>
<dbReference type="Gene3D" id="3.30.230.10">
    <property type="match status" value="1"/>
</dbReference>
<dbReference type="NCBIfam" id="TIGR00191">
    <property type="entry name" value="thrB"/>
    <property type="match status" value="1"/>
</dbReference>
<dbReference type="Proteomes" id="UP000053029">
    <property type="component" value="Unassembled WGS sequence"/>
</dbReference>
<evidence type="ECO:0000256" key="15">
    <source>
        <dbReference type="ARBA" id="ARBA00054121"/>
    </source>
</evidence>
<dbReference type="InterPro" id="IPR013750">
    <property type="entry name" value="GHMP_kinase_C_dom"/>
</dbReference>
<organism evidence="18 19">
    <name type="scientific">Fonsecaea pedrosoi CBS 271.37</name>
    <dbReference type="NCBI Taxonomy" id="1442368"/>
    <lineage>
        <taxon>Eukaryota</taxon>
        <taxon>Fungi</taxon>
        <taxon>Dikarya</taxon>
        <taxon>Ascomycota</taxon>
        <taxon>Pezizomycotina</taxon>
        <taxon>Eurotiomycetes</taxon>
        <taxon>Chaetothyriomycetidae</taxon>
        <taxon>Chaetothyriales</taxon>
        <taxon>Herpotrichiellaceae</taxon>
        <taxon>Fonsecaea</taxon>
    </lineage>
</organism>
<dbReference type="FunFam" id="3.30.230.10:FF:000068">
    <property type="entry name" value="Homoserine kinase"/>
    <property type="match status" value="1"/>
</dbReference>
<dbReference type="Gene3D" id="3.30.70.890">
    <property type="entry name" value="GHMP kinase, C-terminal domain"/>
    <property type="match status" value="1"/>
</dbReference>
<keyword evidence="11" id="KW-0444">Lipid biosynthesis</keyword>
<dbReference type="InterPro" id="IPR006204">
    <property type="entry name" value="GHMP_kinase_N_dom"/>
</dbReference>
<evidence type="ECO:0000256" key="13">
    <source>
        <dbReference type="ARBA" id="ARBA00023221"/>
    </source>
</evidence>
<dbReference type="SUPFAM" id="SSF55060">
    <property type="entry name" value="GHMP Kinase, C-terminal domain"/>
    <property type="match status" value="1"/>
</dbReference>
<evidence type="ECO:0000256" key="14">
    <source>
        <dbReference type="ARBA" id="ARBA00049913"/>
    </source>
</evidence>
<name>A0A0D2G4C7_9EURO</name>
<dbReference type="InterPro" id="IPR036554">
    <property type="entry name" value="GHMP_kinase_C_sf"/>
</dbReference>
<dbReference type="VEuPathDB" id="FungiDB:Z517_10345"/>
<evidence type="ECO:0000256" key="10">
    <source>
        <dbReference type="ARBA" id="ARBA00022840"/>
    </source>
</evidence>
<dbReference type="EMBL" id="KN846975">
    <property type="protein sequence ID" value="KIW75603.1"/>
    <property type="molecule type" value="Genomic_DNA"/>
</dbReference>
<evidence type="ECO:0000256" key="7">
    <source>
        <dbReference type="ARBA" id="ARBA00022697"/>
    </source>
</evidence>
<dbReference type="GO" id="GO:0009088">
    <property type="term" value="P:threonine biosynthetic process"/>
    <property type="evidence" value="ECO:0007669"/>
    <property type="project" value="UniProtKB-UniPathway"/>
</dbReference>
<comment type="function">
    <text evidence="15">Commits homoserine to the threonine biosynthesis pathway by catalyzing its O-phosphorylation.</text>
</comment>
<comment type="catalytic activity">
    <reaction evidence="14">
        <text>L-homoserine + ATP = O-phospho-L-homoserine + ADP + H(+)</text>
        <dbReference type="Rhea" id="RHEA:13985"/>
        <dbReference type="ChEBI" id="CHEBI:15378"/>
        <dbReference type="ChEBI" id="CHEBI:30616"/>
        <dbReference type="ChEBI" id="CHEBI:57476"/>
        <dbReference type="ChEBI" id="CHEBI:57590"/>
        <dbReference type="ChEBI" id="CHEBI:456216"/>
        <dbReference type="EC" id="2.7.1.39"/>
    </reaction>
    <physiologicalReaction direction="left-to-right" evidence="14">
        <dbReference type="Rhea" id="RHEA:13986"/>
    </physiologicalReaction>
</comment>
<dbReference type="RefSeq" id="XP_013279411.1">
    <property type="nucleotide sequence ID" value="XM_013423957.1"/>
</dbReference>
<proteinExistence type="inferred from homology"/>
<feature type="domain" description="GHMP kinase N-terminal" evidence="16">
    <location>
        <begin position="68"/>
        <end position="152"/>
    </location>
</feature>
<gene>
    <name evidence="18" type="ORF">Z517_10345</name>
</gene>
<evidence type="ECO:0000259" key="16">
    <source>
        <dbReference type="Pfam" id="PF00288"/>
    </source>
</evidence>
<dbReference type="InterPro" id="IPR000870">
    <property type="entry name" value="Homoserine_kinase"/>
</dbReference>
<evidence type="ECO:0000256" key="6">
    <source>
        <dbReference type="ARBA" id="ARBA00022679"/>
    </source>
</evidence>
<accession>A0A0D2G4C7</accession>
<dbReference type="InterPro" id="IPR020568">
    <property type="entry name" value="Ribosomal_Su5_D2-typ_SF"/>
</dbReference>
<dbReference type="PRINTS" id="PR00958">
    <property type="entry name" value="HOMSERKINASE"/>
</dbReference>
<sequence length="366" mass="39524">MYLIKIPCSSANIGPGFDVIGLALSMYLEIRVSIDRSAPADPSSNPLNCTVSYTGVGAEDIDLNPENNLLTRTALYVLRCHRQHEFPAQTHVHIHNPIPLGRGLGSSGAAVVGGVLLGNVVGGLDLPKARLLDFCLMVERHPDNVAAALYGGFVGTYLNELDPVDMARKEVPLSEVLPQPAGGVDTGLIPPIPPENIGHYRRFNWAKEIKALAIIPDFEVSTAKARQVLPTEYSRQDMIFNLQRIALLTTVLSDSPPDPSLIYSAMQDRIHQPYRAGLIPALPSILSSMSPQTHPGLLGICLSGAGPTILALATDNFESIARVIIKKFEDEGITCEWKVLEPAEDGATVQEVPGDVLSYRKEISKA</sequence>
<evidence type="ECO:0000256" key="4">
    <source>
        <dbReference type="ARBA" id="ARBA00017858"/>
    </source>
</evidence>
<dbReference type="AlphaFoldDB" id="A0A0D2G4C7"/>
<dbReference type="InterPro" id="IPR006203">
    <property type="entry name" value="GHMP_knse_ATP-bd_CS"/>
</dbReference>
<comment type="similarity">
    <text evidence="2">Belongs to the GHMP kinase family. Homoserine kinase subfamily.</text>
</comment>
<reference evidence="18 19" key="1">
    <citation type="submission" date="2015-01" db="EMBL/GenBank/DDBJ databases">
        <title>The Genome Sequence of Fonsecaea pedrosoi CBS 271.37.</title>
        <authorList>
            <consortium name="The Broad Institute Genomics Platform"/>
            <person name="Cuomo C."/>
            <person name="de Hoog S."/>
            <person name="Gorbushina A."/>
            <person name="Stielow B."/>
            <person name="Teixiera M."/>
            <person name="Abouelleil A."/>
            <person name="Chapman S.B."/>
            <person name="Priest M."/>
            <person name="Young S.K."/>
            <person name="Wortman J."/>
            <person name="Nusbaum C."/>
            <person name="Birren B."/>
        </authorList>
    </citation>
    <scope>NUCLEOTIDE SEQUENCE [LARGE SCALE GENOMIC DNA]</scope>
    <source>
        <strain evidence="18 19">CBS 271.37</strain>
    </source>
</reference>
<dbReference type="PROSITE" id="PS00627">
    <property type="entry name" value="GHMP_KINASES_ATP"/>
    <property type="match status" value="1"/>
</dbReference>
<dbReference type="UniPathway" id="UPA00050">
    <property type="reaction ID" value="UER00064"/>
</dbReference>
<evidence type="ECO:0000256" key="12">
    <source>
        <dbReference type="ARBA" id="ARBA00023166"/>
    </source>
</evidence>
<keyword evidence="10" id="KW-0067">ATP-binding</keyword>
<keyword evidence="11" id="KW-0756">Sterol biosynthesis</keyword>
<keyword evidence="6" id="KW-0808">Transferase</keyword>
<dbReference type="Pfam" id="PF00288">
    <property type="entry name" value="GHMP_kinases_N"/>
    <property type="match status" value="1"/>
</dbReference>
<protein>
    <recommendedName>
        <fullName evidence="4">Homoserine kinase</fullName>
        <ecNumber evidence="3">2.7.1.39</ecNumber>
    </recommendedName>
</protein>
<dbReference type="SUPFAM" id="SSF54211">
    <property type="entry name" value="Ribosomal protein S5 domain 2-like"/>
    <property type="match status" value="1"/>
</dbReference>
<dbReference type="HAMAP" id="MF_00384">
    <property type="entry name" value="Homoser_kinase"/>
    <property type="match status" value="1"/>
</dbReference>
<dbReference type="EC" id="2.7.1.39" evidence="3"/>
<dbReference type="GO" id="GO:0004413">
    <property type="term" value="F:homoserine kinase activity"/>
    <property type="evidence" value="ECO:0007669"/>
    <property type="project" value="UniProtKB-EC"/>
</dbReference>
<feature type="domain" description="GHMP kinase C-terminal" evidence="17">
    <location>
        <begin position="264"/>
        <end position="328"/>
    </location>
</feature>
<evidence type="ECO:0000313" key="19">
    <source>
        <dbReference type="Proteomes" id="UP000053029"/>
    </source>
</evidence>
<dbReference type="PANTHER" id="PTHR20861:SF1">
    <property type="entry name" value="HOMOSERINE KINASE"/>
    <property type="match status" value="1"/>
</dbReference>
<keyword evidence="11" id="KW-0752">Steroid biosynthesis</keyword>
<evidence type="ECO:0000256" key="2">
    <source>
        <dbReference type="ARBA" id="ARBA00007370"/>
    </source>
</evidence>
<dbReference type="HOGENOM" id="CLU_041243_2_1_1"/>
<dbReference type="PIRSF" id="PIRSF000676">
    <property type="entry name" value="Homoser_kin"/>
    <property type="match status" value="1"/>
</dbReference>
<evidence type="ECO:0000256" key="11">
    <source>
        <dbReference type="ARBA" id="ARBA00023011"/>
    </source>
</evidence>
<evidence type="ECO:0000256" key="8">
    <source>
        <dbReference type="ARBA" id="ARBA00022741"/>
    </source>
</evidence>
<keyword evidence="19" id="KW-1185">Reference proteome</keyword>
<dbReference type="GO" id="GO:0016126">
    <property type="term" value="P:sterol biosynthetic process"/>
    <property type="evidence" value="ECO:0007669"/>
    <property type="project" value="UniProtKB-KW"/>
</dbReference>